<evidence type="ECO:0000256" key="4">
    <source>
        <dbReference type="ARBA" id="ARBA00022692"/>
    </source>
</evidence>
<evidence type="ECO:0000256" key="10">
    <source>
        <dbReference type="SAM" id="Phobius"/>
    </source>
</evidence>
<evidence type="ECO:0000313" key="14">
    <source>
        <dbReference type="Proteomes" id="UP000186469"/>
    </source>
</evidence>
<keyword evidence="4 10" id="KW-0812">Transmembrane</keyword>
<name>A0A1M7SRB5_9BACT</name>
<dbReference type="EMBL" id="FRDI01000004">
    <property type="protein sequence ID" value="SHN61093.1"/>
    <property type="molecule type" value="Genomic_DNA"/>
</dbReference>
<dbReference type="CDD" id="cd11386">
    <property type="entry name" value="MCP_signal"/>
    <property type="match status" value="1"/>
</dbReference>
<dbReference type="SMART" id="SM00304">
    <property type="entry name" value="HAMP"/>
    <property type="match status" value="1"/>
</dbReference>
<dbReference type="SMART" id="SM00283">
    <property type="entry name" value="MA"/>
    <property type="match status" value="1"/>
</dbReference>
<evidence type="ECO:0000256" key="8">
    <source>
        <dbReference type="ARBA" id="ARBA00029447"/>
    </source>
</evidence>
<keyword evidence="14" id="KW-1185">Reference proteome</keyword>
<evidence type="ECO:0000259" key="11">
    <source>
        <dbReference type="PROSITE" id="PS50111"/>
    </source>
</evidence>
<feature type="domain" description="Methyl-accepting transducer" evidence="11">
    <location>
        <begin position="422"/>
        <end position="658"/>
    </location>
</feature>
<dbReference type="Pfam" id="PF00672">
    <property type="entry name" value="HAMP"/>
    <property type="match status" value="1"/>
</dbReference>
<dbReference type="RefSeq" id="WP_072696871.1">
    <property type="nucleotide sequence ID" value="NZ_FRDI01000004.1"/>
</dbReference>
<feature type="transmembrane region" description="Helical" evidence="10">
    <location>
        <begin position="7"/>
        <end position="27"/>
    </location>
</feature>
<dbReference type="CDD" id="cd06225">
    <property type="entry name" value="HAMP"/>
    <property type="match status" value="1"/>
</dbReference>
<dbReference type="GO" id="GO:0007165">
    <property type="term" value="P:signal transduction"/>
    <property type="evidence" value="ECO:0007669"/>
    <property type="project" value="UniProtKB-KW"/>
</dbReference>
<gene>
    <name evidence="13" type="ORF">SAMN02745728_01189</name>
</gene>
<keyword evidence="5 10" id="KW-1133">Transmembrane helix</keyword>
<evidence type="ECO:0000256" key="3">
    <source>
        <dbReference type="ARBA" id="ARBA00022500"/>
    </source>
</evidence>
<dbReference type="InterPro" id="IPR004089">
    <property type="entry name" value="MCPsignal_dom"/>
</dbReference>
<dbReference type="InterPro" id="IPR004090">
    <property type="entry name" value="Chemotax_Me-accpt_rcpt"/>
</dbReference>
<dbReference type="PRINTS" id="PR00260">
    <property type="entry name" value="CHEMTRNSDUCR"/>
</dbReference>
<feature type="domain" description="HAMP" evidence="12">
    <location>
        <begin position="321"/>
        <end position="374"/>
    </location>
</feature>
<evidence type="ECO:0000313" key="13">
    <source>
        <dbReference type="EMBL" id="SHN61093.1"/>
    </source>
</evidence>
<keyword evidence="6 10" id="KW-0472">Membrane</keyword>
<evidence type="ECO:0000256" key="6">
    <source>
        <dbReference type="ARBA" id="ARBA00023136"/>
    </source>
</evidence>
<dbReference type="PROSITE" id="PS50111">
    <property type="entry name" value="CHEMOTAXIS_TRANSDUC_2"/>
    <property type="match status" value="1"/>
</dbReference>
<keyword evidence="2" id="KW-1003">Cell membrane</keyword>
<keyword evidence="7 9" id="KW-0807">Transducer</keyword>
<dbReference type="GO" id="GO:0005886">
    <property type="term" value="C:plasma membrane"/>
    <property type="evidence" value="ECO:0007669"/>
    <property type="project" value="UniProtKB-SubCell"/>
</dbReference>
<dbReference type="STRING" id="1121455.SAMN02745728_01189"/>
<evidence type="ECO:0000256" key="2">
    <source>
        <dbReference type="ARBA" id="ARBA00022475"/>
    </source>
</evidence>
<dbReference type="Gene3D" id="6.10.340.10">
    <property type="match status" value="1"/>
</dbReference>
<dbReference type="InterPro" id="IPR033479">
    <property type="entry name" value="dCache_1"/>
</dbReference>
<sequence length="696" mass="75161">MTIRKKLLLAFITTTVLTVFIIAGIVFKQFKDYALSSFVAESQRQVERIDEIINIHMDSARSTVKYMASIPEVRQGLGKFDNYSQKAEETVVTRDIINPQSRQVFDVFHLFKGVNPSLDLLFAGYKDGSIVIYPGAPLPAGFNPPDRDWYKVAMSASAETSFTQPYVSTDKTVVSSVMARIRDNNNNVIGVAGIDFKLSTLTETLSKLSLGNTGYVVVLDGNQNVIVDRKHPDNIGKNVKDIKDPVLSRIVSVKQGSFDDVINGELFNINVFPSESTGWTIVILREVSDIISTAVDASMSVLYVGLAVLFVVSVVSFLISRSIAHPITQLVEASEKIAQGNFDALPDAKFFTGELGQLYKSLSTMIVNLRNLIKNSETKTLEAEEQSKKAKIALEEAHQASLKAEQSKQEGLLQAANILESVVAELSHSSNEINGLIKETVSGFNEQLTLTTETATSMGEMNEAVMSVAQNASEASLNADHSQKQAGDGIVLMSSVVKSIDTVRNHAQATQNSLDILGKQAQDIGRIMGVISDIADQTNLLALNAAIEAARAGEAGRGFAVVADEVRKLAEKTMLATQEVASSVKAIQKGTEDSISSMQGADLAINQTVEYTNTAENSIVSIKDAIVLTAGQIQSIATASAEQSASTEQIANSASKIHQLVEVSSHALNVCLDQVSKLKSNSKHLEELVASLKNKK</sequence>
<accession>A0A1M7SRB5</accession>
<comment type="similarity">
    <text evidence="8">Belongs to the methyl-accepting chemotaxis (MCP) protein family.</text>
</comment>
<proteinExistence type="inferred from homology"/>
<reference evidence="13 14" key="1">
    <citation type="submission" date="2016-12" db="EMBL/GenBank/DDBJ databases">
        <authorList>
            <person name="Song W.-J."/>
            <person name="Kurnit D.M."/>
        </authorList>
    </citation>
    <scope>NUCLEOTIDE SEQUENCE [LARGE SCALE GENOMIC DNA]</scope>
    <source>
        <strain evidence="13 14">DSM 11393</strain>
    </source>
</reference>
<dbReference type="CDD" id="cd12912">
    <property type="entry name" value="PDC2_MCP_like"/>
    <property type="match status" value="1"/>
</dbReference>
<dbReference type="PANTHER" id="PTHR32089:SF112">
    <property type="entry name" value="LYSOZYME-LIKE PROTEIN-RELATED"/>
    <property type="match status" value="1"/>
</dbReference>
<dbReference type="Gene3D" id="3.30.450.20">
    <property type="entry name" value="PAS domain"/>
    <property type="match status" value="1"/>
</dbReference>
<dbReference type="InterPro" id="IPR003660">
    <property type="entry name" value="HAMP_dom"/>
</dbReference>
<dbReference type="CDD" id="cd18773">
    <property type="entry name" value="PDC1_HK_sensor"/>
    <property type="match status" value="1"/>
</dbReference>
<dbReference type="Gene3D" id="1.10.287.950">
    <property type="entry name" value="Methyl-accepting chemotaxis protein"/>
    <property type="match status" value="1"/>
</dbReference>
<dbReference type="PROSITE" id="PS50885">
    <property type="entry name" value="HAMP"/>
    <property type="match status" value="1"/>
</dbReference>
<dbReference type="GO" id="GO:0004888">
    <property type="term" value="F:transmembrane signaling receptor activity"/>
    <property type="evidence" value="ECO:0007669"/>
    <property type="project" value="InterPro"/>
</dbReference>
<organism evidence="13 14">
    <name type="scientific">Desulfovibrio litoralis DSM 11393</name>
    <dbReference type="NCBI Taxonomy" id="1121455"/>
    <lineage>
        <taxon>Bacteria</taxon>
        <taxon>Pseudomonadati</taxon>
        <taxon>Thermodesulfobacteriota</taxon>
        <taxon>Desulfovibrionia</taxon>
        <taxon>Desulfovibrionales</taxon>
        <taxon>Desulfovibrionaceae</taxon>
        <taxon>Desulfovibrio</taxon>
    </lineage>
</organism>
<evidence type="ECO:0000256" key="5">
    <source>
        <dbReference type="ARBA" id="ARBA00022989"/>
    </source>
</evidence>
<comment type="subcellular location">
    <subcellularLocation>
        <location evidence="1">Cell membrane</location>
        <topology evidence="1">Multi-pass membrane protein</topology>
    </subcellularLocation>
</comment>
<dbReference type="PANTHER" id="PTHR32089">
    <property type="entry name" value="METHYL-ACCEPTING CHEMOTAXIS PROTEIN MCPB"/>
    <property type="match status" value="1"/>
</dbReference>
<protein>
    <submittedName>
        <fullName evidence="13">Methyl-accepting chemotaxis protein</fullName>
    </submittedName>
</protein>
<evidence type="ECO:0000256" key="7">
    <source>
        <dbReference type="ARBA" id="ARBA00023224"/>
    </source>
</evidence>
<evidence type="ECO:0000256" key="9">
    <source>
        <dbReference type="PROSITE-ProRule" id="PRU00284"/>
    </source>
</evidence>
<dbReference type="Proteomes" id="UP000186469">
    <property type="component" value="Unassembled WGS sequence"/>
</dbReference>
<dbReference type="Pfam" id="PF00015">
    <property type="entry name" value="MCPsignal"/>
    <property type="match status" value="1"/>
</dbReference>
<dbReference type="AlphaFoldDB" id="A0A1M7SRB5"/>
<dbReference type="GO" id="GO:0006935">
    <property type="term" value="P:chemotaxis"/>
    <property type="evidence" value="ECO:0007669"/>
    <property type="project" value="UniProtKB-KW"/>
</dbReference>
<dbReference type="OrthoDB" id="5348717at2"/>
<evidence type="ECO:0000256" key="1">
    <source>
        <dbReference type="ARBA" id="ARBA00004651"/>
    </source>
</evidence>
<dbReference type="SUPFAM" id="SSF58104">
    <property type="entry name" value="Methyl-accepting chemotaxis protein (MCP) signaling domain"/>
    <property type="match status" value="1"/>
</dbReference>
<dbReference type="Pfam" id="PF02743">
    <property type="entry name" value="dCache_1"/>
    <property type="match status" value="1"/>
</dbReference>
<evidence type="ECO:0000259" key="12">
    <source>
        <dbReference type="PROSITE" id="PS50885"/>
    </source>
</evidence>
<keyword evidence="3" id="KW-0145">Chemotaxis</keyword>